<comment type="caution">
    <text evidence="2">The sequence shown here is derived from an EMBL/GenBank/DDBJ whole genome shotgun (WGS) entry which is preliminary data.</text>
</comment>
<dbReference type="AlphaFoldDB" id="A0A445E1F6"/>
<feature type="region of interest" description="Disordered" evidence="1">
    <location>
        <begin position="41"/>
        <end position="221"/>
    </location>
</feature>
<keyword evidence="3" id="KW-1185">Reference proteome</keyword>
<proteinExistence type="predicted"/>
<dbReference type="Proteomes" id="UP000289738">
    <property type="component" value="Chromosome A03"/>
</dbReference>
<accession>A0A445E1F6</accession>
<protein>
    <submittedName>
        <fullName evidence="2">Uncharacterized protein</fullName>
    </submittedName>
</protein>
<evidence type="ECO:0000256" key="1">
    <source>
        <dbReference type="SAM" id="MobiDB-lite"/>
    </source>
</evidence>
<evidence type="ECO:0000313" key="3">
    <source>
        <dbReference type="Proteomes" id="UP000289738"/>
    </source>
</evidence>
<organism evidence="2 3">
    <name type="scientific">Arachis hypogaea</name>
    <name type="common">Peanut</name>
    <dbReference type="NCBI Taxonomy" id="3818"/>
    <lineage>
        <taxon>Eukaryota</taxon>
        <taxon>Viridiplantae</taxon>
        <taxon>Streptophyta</taxon>
        <taxon>Embryophyta</taxon>
        <taxon>Tracheophyta</taxon>
        <taxon>Spermatophyta</taxon>
        <taxon>Magnoliopsida</taxon>
        <taxon>eudicotyledons</taxon>
        <taxon>Gunneridae</taxon>
        <taxon>Pentapetalae</taxon>
        <taxon>rosids</taxon>
        <taxon>fabids</taxon>
        <taxon>Fabales</taxon>
        <taxon>Fabaceae</taxon>
        <taxon>Papilionoideae</taxon>
        <taxon>50 kb inversion clade</taxon>
        <taxon>dalbergioids sensu lato</taxon>
        <taxon>Dalbergieae</taxon>
        <taxon>Pterocarpus clade</taxon>
        <taxon>Arachis</taxon>
    </lineage>
</organism>
<sequence length="221" mass="24794">MRENKLKNRDSEEFYIYFDYPVDMSEVVGDGLAGENIILRDCSSSSDDRYESAEDEAWKPPPASYEEDSDTSSDERVLKKKTDKKSTPKKKVVIQNKKKGNDKDISPSSAKRVASRKYSGVRRKHILKDGKSKGGSKDKSGPHAADASPSKDQSSDPVDGGIHYGSNINPNNLENDSDYEKPYEYESEAFNSPISSDDEGRTAFDSYNEDTEYGEVEFKVR</sequence>
<feature type="compositionally biased region" description="Basic residues" evidence="1">
    <location>
        <begin position="113"/>
        <end position="126"/>
    </location>
</feature>
<feature type="compositionally biased region" description="Basic and acidic residues" evidence="1">
    <location>
        <begin position="46"/>
        <end position="58"/>
    </location>
</feature>
<dbReference type="EMBL" id="SDMP01000003">
    <property type="protein sequence ID" value="RYR69267.1"/>
    <property type="molecule type" value="Genomic_DNA"/>
</dbReference>
<feature type="compositionally biased region" description="Basic and acidic residues" evidence="1">
    <location>
        <begin position="127"/>
        <end position="141"/>
    </location>
</feature>
<feature type="compositionally biased region" description="Basic residues" evidence="1">
    <location>
        <begin position="78"/>
        <end position="98"/>
    </location>
</feature>
<evidence type="ECO:0000313" key="2">
    <source>
        <dbReference type="EMBL" id="RYR69267.1"/>
    </source>
</evidence>
<name>A0A445E1F6_ARAHY</name>
<gene>
    <name evidence="2" type="ORF">Ahy_A03g015821</name>
</gene>
<reference evidence="2 3" key="1">
    <citation type="submission" date="2019-01" db="EMBL/GenBank/DDBJ databases">
        <title>Sequencing of cultivated peanut Arachis hypogaea provides insights into genome evolution and oil improvement.</title>
        <authorList>
            <person name="Chen X."/>
        </authorList>
    </citation>
    <scope>NUCLEOTIDE SEQUENCE [LARGE SCALE GENOMIC DNA]</scope>
    <source>
        <strain evidence="3">cv. Fuhuasheng</strain>
        <tissue evidence="2">Leaves</tissue>
    </source>
</reference>